<dbReference type="GO" id="GO:0005524">
    <property type="term" value="F:ATP binding"/>
    <property type="evidence" value="ECO:0007669"/>
    <property type="project" value="UniProtKB-KW"/>
</dbReference>
<keyword evidence="9" id="KW-0289">Folate biosynthesis</keyword>
<gene>
    <name evidence="14" type="primary">folK_2</name>
    <name evidence="14" type="ORF">LOKO_03409</name>
</gene>
<evidence type="ECO:0000256" key="4">
    <source>
        <dbReference type="ARBA" id="ARBA00016218"/>
    </source>
</evidence>
<dbReference type="OrthoDB" id="9808041at2"/>
<dbReference type="PROSITE" id="PS00794">
    <property type="entry name" value="HPPK"/>
    <property type="match status" value="1"/>
</dbReference>
<dbReference type="GO" id="GO:0003848">
    <property type="term" value="F:2-amino-4-hydroxy-6-hydroxymethyldihydropteridine diphosphokinase activity"/>
    <property type="evidence" value="ECO:0007669"/>
    <property type="project" value="UniProtKB-EC"/>
</dbReference>
<dbReference type="SUPFAM" id="SSF55083">
    <property type="entry name" value="6-hydroxymethyl-7,8-dihydropterin pyrophosphokinase, HPPK"/>
    <property type="match status" value="1"/>
</dbReference>
<evidence type="ECO:0000256" key="9">
    <source>
        <dbReference type="ARBA" id="ARBA00022909"/>
    </source>
</evidence>
<comment type="pathway">
    <text evidence="1">Cofactor biosynthesis; tetrahydrofolate biosynthesis; 2-amino-4-hydroxy-6-hydroxymethyl-7,8-dihydropteridine diphosphate from 7,8-dihydroneopterin triphosphate: step 4/4.</text>
</comment>
<dbReference type="InterPro" id="IPR035907">
    <property type="entry name" value="Hppk_sf"/>
</dbReference>
<comment type="function">
    <text evidence="10">Catalyzes the transfer of pyrophosphate from adenosine triphosphate (ATP) to 6-hydroxymethyl-7,8-dihydropterin, an enzymatic step in folate biosynthesis pathway.</text>
</comment>
<keyword evidence="8" id="KW-0067">ATP-binding</keyword>
<reference evidence="14 15" key="1">
    <citation type="journal article" date="2016" name="Genome Announc.">
        <title>Draft Genome Sequence of 'Halomonas chromatireducens' Strain AGD 8-3, a Haloalkaliphilic Chromate- and Selenite-Reducing Gammaproteobacterium.</title>
        <authorList>
            <person name="Sharko F.S."/>
            <person name="Shapovalova A.A."/>
            <person name="Tsygankova S.V."/>
            <person name="Komova A.V."/>
            <person name="Boulygina E.S."/>
            <person name="Teslyuk A.B."/>
            <person name="Gotovtsev P.M."/>
            <person name="Namsaraev Z.B."/>
            <person name="Khijniak T.V."/>
            <person name="Nedoluzhko A.V."/>
            <person name="Vasilov R.G."/>
        </authorList>
    </citation>
    <scope>NUCLEOTIDE SEQUENCE [LARGE SCALE GENOMIC DNA]</scope>
    <source>
        <strain evidence="14 15">AGD 8-3</strain>
    </source>
</reference>
<evidence type="ECO:0000256" key="8">
    <source>
        <dbReference type="ARBA" id="ARBA00022840"/>
    </source>
</evidence>
<dbReference type="PATRIC" id="fig|507626.3.peg.3410"/>
<dbReference type="GO" id="GO:0046656">
    <property type="term" value="P:folic acid biosynthetic process"/>
    <property type="evidence" value="ECO:0007669"/>
    <property type="project" value="UniProtKB-KW"/>
</dbReference>
<accession>A0A125R0P6</accession>
<keyword evidence="15" id="KW-1185">Reference proteome</keyword>
<feature type="domain" description="7,8-dihydro-6-hydroxymethylpterin-pyrophosphokinase" evidence="13">
    <location>
        <begin position="91"/>
        <end position="102"/>
    </location>
</feature>
<sequence>MIPLVDVYVGLGSNLDEPATQVTLALEALGELPLTQRVGVSSLYASRPVGPQDQPDFINAVAHLATRLSPLALLDQLQALEQRHRRVRQRHWGPRTLDLDLLLFGKQVIATPRLQVPHPEMKARAFVLVPLAELAPTLILPGGQSVTALAEQQRSPDLIRVLPYNPG</sequence>
<evidence type="ECO:0000313" key="15">
    <source>
        <dbReference type="Proteomes" id="UP000063387"/>
    </source>
</evidence>
<evidence type="ECO:0000313" key="14">
    <source>
        <dbReference type="EMBL" id="AMD02452.1"/>
    </source>
</evidence>
<dbReference type="RefSeq" id="WP_066451845.1">
    <property type="nucleotide sequence ID" value="NZ_CP014226.1"/>
</dbReference>
<dbReference type="InterPro" id="IPR000550">
    <property type="entry name" value="Hppk"/>
</dbReference>
<dbReference type="KEGG" id="hco:LOKO_03409"/>
<proteinExistence type="inferred from homology"/>
<dbReference type="UniPathway" id="UPA00077">
    <property type="reaction ID" value="UER00155"/>
</dbReference>
<protein>
    <recommendedName>
        <fullName evidence="4">2-amino-4-hydroxy-6-hydroxymethyldihydropteridine pyrophosphokinase</fullName>
        <ecNumber evidence="3">2.7.6.3</ecNumber>
    </recommendedName>
    <alternativeName>
        <fullName evidence="11">6-hydroxymethyl-7,8-dihydropterin pyrophosphokinase</fullName>
    </alternativeName>
    <alternativeName>
        <fullName evidence="12">7,8-dihydro-6-hydroxymethylpterin-pyrophosphokinase</fullName>
    </alternativeName>
</protein>
<keyword evidence="5 14" id="KW-0808">Transferase</keyword>
<evidence type="ECO:0000256" key="3">
    <source>
        <dbReference type="ARBA" id="ARBA00013253"/>
    </source>
</evidence>
<dbReference type="Pfam" id="PF01288">
    <property type="entry name" value="HPPK"/>
    <property type="match status" value="1"/>
</dbReference>
<keyword evidence="6" id="KW-0547">Nucleotide-binding</keyword>
<dbReference type="NCBIfam" id="TIGR01498">
    <property type="entry name" value="folK"/>
    <property type="match status" value="1"/>
</dbReference>
<evidence type="ECO:0000256" key="5">
    <source>
        <dbReference type="ARBA" id="ARBA00022679"/>
    </source>
</evidence>
<evidence type="ECO:0000256" key="11">
    <source>
        <dbReference type="ARBA" id="ARBA00029766"/>
    </source>
</evidence>
<dbReference type="EC" id="2.7.6.3" evidence="3"/>
<evidence type="ECO:0000256" key="6">
    <source>
        <dbReference type="ARBA" id="ARBA00022741"/>
    </source>
</evidence>
<dbReference type="AlphaFoldDB" id="A0A125R0P6"/>
<name>A0A125R0P6_9GAMM</name>
<evidence type="ECO:0000256" key="7">
    <source>
        <dbReference type="ARBA" id="ARBA00022777"/>
    </source>
</evidence>
<dbReference type="GO" id="GO:0016301">
    <property type="term" value="F:kinase activity"/>
    <property type="evidence" value="ECO:0007669"/>
    <property type="project" value="UniProtKB-KW"/>
</dbReference>
<evidence type="ECO:0000256" key="2">
    <source>
        <dbReference type="ARBA" id="ARBA00005810"/>
    </source>
</evidence>
<keyword evidence="7 14" id="KW-0418">Kinase</keyword>
<dbReference type="PANTHER" id="PTHR43071">
    <property type="entry name" value="2-AMINO-4-HYDROXY-6-HYDROXYMETHYLDIHYDROPTERIDINE PYROPHOSPHOKINASE"/>
    <property type="match status" value="1"/>
</dbReference>
<dbReference type="GO" id="GO:0046654">
    <property type="term" value="P:tetrahydrofolate biosynthetic process"/>
    <property type="evidence" value="ECO:0007669"/>
    <property type="project" value="UniProtKB-UniPathway"/>
</dbReference>
<dbReference type="PANTHER" id="PTHR43071:SF1">
    <property type="entry name" value="2-AMINO-4-HYDROXY-6-HYDROXYMETHYLDIHYDROPTERIDINE PYROPHOSPHOKINASE"/>
    <property type="match status" value="1"/>
</dbReference>
<dbReference type="STRING" id="507626.LOKO_03409"/>
<dbReference type="CDD" id="cd00483">
    <property type="entry name" value="HPPK"/>
    <property type="match status" value="1"/>
</dbReference>
<comment type="similarity">
    <text evidence="2">Belongs to the HPPK family.</text>
</comment>
<dbReference type="Gene3D" id="3.30.70.560">
    <property type="entry name" value="7,8-Dihydro-6-hydroxymethylpterin-pyrophosphokinase HPPK"/>
    <property type="match status" value="1"/>
</dbReference>
<reference evidence="14 15" key="2">
    <citation type="submission" date="2016-02" db="EMBL/GenBank/DDBJ databases">
        <authorList>
            <person name="Wen L."/>
            <person name="He K."/>
            <person name="Yang H."/>
        </authorList>
    </citation>
    <scope>NUCLEOTIDE SEQUENCE [LARGE SCALE GENOMIC DNA]</scope>
    <source>
        <strain evidence="14 15">AGD 8-3</strain>
    </source>
</reference>
<organism evidence="14 15">
    <name type="scientific">Halomonas chromatireducens</name>
    <dbReference type="NCBI Taxonomy" id="507626"/>
    <lineage>
        <taxon>Bacteria</taxon>
        <taxon>Pseudomonadati</taxon>
        <taxon>Pseudomonadota</taxon>
        <taxon>Gammaproteobacteria</taxon>
        <taxon>Oceanospirillales</taxon>
        <taxon>Halomonadaceae</taxon>
        <taxon>Halomonas</taxon>
    </lineage>
</organism>
<evidence type="ECO:0000259" key="13">
    <source>
        <dbReference type="PROSITE" id="PS00794"/>
    </source>
</evidence>
<dbReference type="EMBL" id="CP014226">
    <property type="protein sequence ID" value="AMD02452.1"/>
    <property type="molecule type" value="Genomic_DNA"/>
</dbReference>
<evidence type="ECO:0000256" key="12">
    <source>
        <dbReference type="ARBA" id="ARBA00033413"/>
    </source>
</evidence>
<evidence type="ECO:0000256" key="1">
    <source>
        <dbReference type="ARBA" id="ARBA00005051"/>
    </source>
</evidence>
<dbReference type="Proteomes" id="UP000063387">
    <property type="component" value="Chromosome"/>
</dbReference>
<evidence type="ECO:0000256" key="10">
    <source>
        <dbReference type="ARBA" id="ARBA00029409"/>
    </source>
</evidence>